<comment type="similarity">
    <text evidence="1">Belongs to the peptidase C48 family.</text>
</comment>
<evidence type="ECO:0000313" key="7">
    <source>
        <dbReference type="EMBL" id="KAK9733195.1"/>
    </source>
</evidence>
<feature type="region of interest" description="Disordered" evidence="4">
    <location>
        <begin position="1"/>
        <end position="24"/>
    </location>
</feature>
<dbReference type="Gene3D" id="3.40.395.10">
    <property type="entry name" value="Adenoviral Proteinase, Chain A"/>
    <property type="match status" value="1"/>
</dbReference>
<dbReference type="InterPro" id="IPR058352">
    <property type="entry name" value="DUF8039"/>
</dbReference>
<evidence type="ECO:0000259" key="6">
    <source>
        <dbReference type="Pfam" id="PF26133"/>
    </source>
</evidence>
<accession>A0AAW1LH89</accession>
<comment type="caution">
    <text evidence="7">The sequence shown here is derived from an EMBL/GenBank/DDBJ whole genome shotgun (WGS) entry which is preliminary data.</text>
</comment>
<organism evidence="7 8">
    <name type="scientific">Saponaria officinalis</name>
    <name type="common">Common soapwort</name>
    <name type="synonym">Lychnis saponaria</name>
    <dbReference type="NCBI Taxonomy" id="3572"/>
    <lineage>
        <taxon>Eukaryota</taxon>
        <taxon>Viridiplantae</taxon>
        <taxon>Streptophyta</taxon>
        <taxon>Embryophyta</taxon>
        <taxon>Tracheophyta</taxon>
        <taxon>Spermatophyta</taxon>
        <taxon>Magnoliopsida</taxon>
        <taxon>eudicotyledons</taxon>
        <taxon>Gunneridae</taxon>
        <taxon>Pentapetalae</taxon>
        <taxon>Caryophyllales</taxon>
        <taxon>Caryophyllaceae</taxon>
        <taxon>Caryophylleae</taxon>
        <taxon>Saponaria</taxon>
    </lineage>
</organism>
<feature type="domain" description="Ubiquitin-like protease family profile" evidence="5">
    <location>
        <begin position="338"/>
        <end position="427"/>
    </location>
</feature>
<name>A0AAW1LH89_SAPOF</name>
<evidence type="ECO:0000256" key="2">
    <source>
        <dbReference type="ARBA" id="ARBA00022670"/>
    </source>
</evidence>
<evidence type="ECO:0000313" key="8">
    <source>
        <dbReference type="Proteomes" id="UP001443914"/>
    </source>
</evidence>
<dbReference type="InterPro" id="IPR038765">
    <property type="entry name" value="Papain-like_cys_pep_sf"/>
</dbReference>
<dbReference type="GO" id="GO:0008234">
    <property type="term" value="F:cysteine-type peptidase activity"/>
    <property type="evidence" value="ECO:0007669"/>
    <property type="project" value="InterPro"/>
</dbReference>
<keyword evidence="8" id="KW-1185">Reference proteome</keyword>
<dbReference type="PANTHER" id="PTHR33018">
    <property type="entry name" value="OS10G0338966 PROTEIN-RELATED"/>
    <property type="match status" value="1"/>
</dbReference>
<sequence length="451" mass="51134">MSVKFAFGDQMGNNKRTRKRRASLEDREALKNEIREELINEMKEQVRSSVSSILHEIGLPAVDKLTFDRLSDGGGGTETCLVKAQEQPGPSLQQKFKNDTPCLLLLKDPHSGVIYEVAHGKTFPGEVCHQDSVGPGEIRVKVSIVPQEFESLPLPVPVSAYDLYLLRDVVGSFIPWPIALLRLDDEGELKDKEVGIMGSNSHHSRFSATPKKAPTRDSIVESLSQDCQWLNSLVGTMGDGETYTVHFDANLLYYSKETKIEVYKDGLKQFIKGCELNISIIQICIRALQEDLFKMDIKPRIGWLCPDATSDAKLIKKPEVAIAYVAKAFQKSTDNGDEFILAPIIDRRHWLQLVICPQTYTIYEFDSITLRQGHRLYMKMIVLSALKRYKMSGGEIKVKRNEPLWKSMKCPQQNGSMEFGYFVMRFMYDIVKSCASANDLEKVRLLLCMHR</sequence>
<evidence type="ECO:0000256" key="4">
    <source>
        <dbReference type="SAM" id="MobiDB-lite"/>
    </source>
</evidence>
<gene>
    <name evidence="7" type="ORF">RND81_04G050500</name>
</gene>
<dbReference type="Proteomes" id="UP001443914">
    <property type="component" value="Unassembled WGS sequence"/>
</dbReference>
<evidence type="ECO:0000256" key="3">
    <source>
        <dbReference type="ARBA" id="ARBA00022801"/>
    </source>
</evidence>
<evidence type="ECO:0008006" key="9">
    <source>
        <dbReference type="Google" id="ProtNLM"/>
    </source>
</evidence>
<dbReference type="InterPro" id="IPR003653">
    <property type="entry name" value="Peptidase_C48_C"/>
</dbReference>
<proteinExistence type="inferred from homology"/>
<dbReference type="PANTHER" id="PTHR33018:SF34">
    <property type="entry name" value="OS02G0472350 PROTEIN"/>
    <property type="match status" value="1"/>
</dbReference>
<dbReference type="EMBL" id="JBDFQZ010000004">
    <property type="protein sequence ID" value="KAK9733195.1"/>
    <property type="molecule type" value="Genomic_DNA"/>
</dbReference>
<dbReference type="AlphaFoldDB" id="A0AAW1LH89"/>
<keyword evidence="3" id="KW-0378">Hydrolase</keyword>
<evidence type="ECO:0000259" key="5">
    <source>
        <dbReference type="Pfam" id="PF02902"/>
    </source>
</evidence>
<feature type="domain" description="DUF8039" evidence="6">
    <location>
        <begin position="94"/>
        <end position="182"/>
    </location>
</feature>
<dbReference type="Pfam" id="PF26133">
    <property type="entry name" value="DUF8039"/>
    <property type="match status" value="1"/>
</dbReference>
<dbReference type="SUPFAM" id="SSF54001">
    <property type="entry name" value="Cysteine proteinases"/>
    <property type="match status" value="1"/>
</dbReference>
<protein>
    <recommendedName>
        <fullName evidence="9">Ubiquitin-like protease family profile domain-containing protein</fullName>
    </recommendedName>
</protein>
<dbReference type="Pfam" id="PF02902">
    <property type="entry name" value="Peptidase_C48"/>
    <property type="match status" value="1"/>
</dbReference>
<keyword evidence="2" id="KW-0645">Protease</keyword>
<reference evidence="7" key="1">
    <citation type="submission" date="2024-03" db="EMBL/GenBank/DDBJ databases">
        <title>WGS assembly of Saponaria officinalis var. Norfolk2.</title>
        <authorList>
            <person name="Jenkins J."/>
            <person name="Shu S."/>
            <person name="Grimwood J."/>
            <person name="Barry K."/>
            <person name="Goodstein D."/>
            <person name="Schmutz J."/>
            <person name="Leebens-Mack J."/>
            <person name="Osbourn A."/>
        </authorList>
    </citation>
    <scope>NUCLEOTIDE SEQUENCE [LARGE SCALE GENOMIC DNA]</scope>
    <source>
        <strain evidence="7">JIC</strain>
    </source>
</reference>
<evidence type="ECO:0000256" key="1">
    <source>
        <dbReference type="ARBA" id="ARBA00005234"/>
    </source>
</evidence>
<dbReference type="GO" id="GO:0006508">
    <property type="term" value="P:proteolysis"/>
    <property type="evidence" value="ECO:0007669"/>
    <property type="project" value="UniProtKB-KW"/>
</dbReference>